<dbReference type="PANTHER" id="PTHR12603">
    <property type="entry name" value="CCR4-NOT TRANSCRIPTION COMPLEX RELATED"/>
    <property type="match status" value="1"/>
</dbReference>
<feature type="compositionally biased region" description="Low complexity" evidence="14">
    <location>
        <begin position="837"/>
        <end position="848"/>
    </location>
</feature>
<dbReference type="STRING" id="336722.F9X9Q4"/>
<feature type="domain" description="RING-type" evidence="15">
    <location>
        <begin position="18"/>
        <end position="61"/>
    </location>
</feature>
<dbReference type="GO" id="GO:0016567">
    <property type="term" value="P:protein ubiquitination"/>
    <property type="evidence" value="ECO:0007669"/>
    <property type="project" value="TreeGrafter"/>
</dbReference>
<evidence type="ECO:0000256" key="2">
    <source>
        <dbReference type="ARBA" id="ARBA00022491"/>
    </source>
</evidence>
<keyword evidence="6 11" id="KW-0694">RNA-binding</keyword>
<dbReference type="InterPro" id="IPR003954">
    <property type="entry name" value="RRM_euk-type"/>
</dbReference>
<dbReference type="EMBL" id="CM001199">
    <property type="protein sequence ID" value="EGP88048.1"/>
    <property type="molecule type" value="Genomic_DNA"/>
</dbReference>
<feature type="compositionally biased region" description="Low complexity" evidence="14">
    <location>
        <begin position="986"/>
        <end position="1008"/>
    </location>
</feature>
<feature type="compositionally biased region" description="Low complexity" evidence="14">
    <location>
        <begin position="526"/>
        <end position="537"/>
    </location>
</feature>
<dbReference type="InParanoid" id="F9X9Q4"/>
<reference evidence="18 19" key="1">
    <citation type="journal article" date="2011" name="PLoS Genet.">
        <title>Finished genome of the fungal wheat pathogen Mycosphaerella graminicola reveals dispensome structure, chromosome plasticity, and stealth pathogenesis.</title>
        <authorList>
            <person name="Goodwin S.B."/>
            <person name="Ben M'barek S."/>
            <person name="Dhillon B."/>
            <person name="Wittenberg A.H.J."/>
            <person name="Crane C.F."/>
            <person name="Hane J.K."/>
            <person name="Foster A.J."/>
            <person name="Van der Lee T.A.J."/>
            <person name="Grimwood J."/>
            <person name="Aerts A."/>
            <person name="Antoniw J."/>
            <person name="Bailey A."/>
            <person name="Bluhm B."/>
            <person name="Bowler J."/>
            <person name="Bristow J."/>
            <person name="van der Burgt A."/>
            <person name="Canto-Canche B."/>
            <person name="Churchill A.C.L."/>
            <person name="Conde-Ferraez L."/>
            <person name="Cools H.J."/>
            <person name="Coutinho P.M."/>
            <person name="Csukai M."/>
            <person name="Dehal P."/>
            <person name="De Wit P."/>
            <person name="Donzelli B."/>
            <person name="van de Geest H.C."/>
            <person name="van Ham R.C.H.J."/>
            <person name="Hammond-Kosack K.E."/>
            <person name="Henrissat B."/>
            <person name="Kilian A."/>
            <person name="Kobayashi A.K."/>
            <person name="Koopmann E."/>
            <person name="Kourmpetis Y."/>
            <person name="Kuzniar A."/>
            <person name="Lindquist E."/>
            <person name="Lombard V."/>
            <person name="Maliepaard C."/>
            <person name="Martins N."/>
            <person name="Mehrabi R."/>
            <person name="Nap J.P.H."/>
            <person name="Ponomarenko A."/>
            <person name="Rudd J.J."/>
            <person name="Salamov A."/>
            <person name="Schmutz J."/>
            <person name="Schouten H.J."/>
            <person name="Shapiro H."/>
            <person name="Stergiopoulos I."/>
            <person name="Torriani S.F.F."/>
            <person name="Tu H."/>
            <person name="de Vries R.P."/>
            <person name="Waalwijk C."/>
            <person name="Ware S.B."/>
            <person name="Wiebenga A."/>
            <person name="Zwiers L.-H."/>
            <person name="Oliver R.P."/>
            <person name="Grigoriev I.V."/>
            <person name="Kema G.H.J."/>
        </authorList>
    </citation>
    <scope>NUCLEOTIDE SEQUENCE [LARGE SCALE GENOMIC DNA]</scope>
    <source>
        <strain evidence="19">CBS 115943 / IPO323</strain>
    </source>
</reference>
<feature type="zinc finger region" description="C3H1-type" evidence="12">
    <location>
        <begin position="205"/>
        <end position="232"/>
    </location>
</feature>
<protein>
    <submittedName>
        <fullName evidence="18">General negative regulator of transcription subunit 4</fullName>
    </submittedName>
</protein>
<dbReference type="SMART" id="SM00361">
    <property type="entry name" value="RRM_1"/>
    <property type="match status" value="1"/>
</dbReference>
<keyword evidence="2" id="KW-0678">Repressor</keyword>
<dbReference type="GO" id="GO:0003723">
    <property type="term" value="F:RNA binding"/>
    <property type="evidence" value="ECO:0007669"/>
    <property type="project" value="UniProtKB-UniRule"/>
</dbReference>
<feature type="domain" description="RRM" evidence="16">
    <location>
        <begin position="123"/>
        <end position="208"/>
    </location>
</feature>
<feature type="region of interest" description="Disordered" evidence="14">
    <location>
        <begin position="518"/>
        <end position="550"/>
    </location>
</feature>
<feature type="compositionally biased region" description="Basic residues" evidence="14">
    <location>
        <begin position="666"/>
        <end position="676"/>
    </location>
</feature>
<keyword evidence="4 12" id="KW-0863">Zinc-finger</keyword>
<dbReference type="Gene3D" id="3.30.40.10">
    <property type="entry name" value="Zinc/RING finger domain, C3HC4 (zinc finger)"/>
    <property type="match status" value="1"/>
</dbReference>
<dbReference type="GO" id="GO:0000956">
    <property type="term" value="P:nuclear-transcribed mRNA catabolic process"/>
    <property type="evidence" value="ECO:0007669"/>
    <property type="project" value="UniProtKB-ARBA"/>
</dbReference>
<dbReference type="GO" id="GO:0008270">
    <property type="term" value="F:zinc ion binding"/>
    <property type="evidence" value="ECO:0007669"/>
    <property type="project" value="UniProtKB-KW"/>
</dbReference>
<evidence type="ECO:0000256" key="4">
    <source>
        <dbReference type="ARBA" id="ARBA00022771"/>
    </source>
</evidence>
<dbReference type="InterPro" id="IPR001841">
    <property type="entry name" value="Znf_RING"/>
</dbReference>
<dbReference type="HOGENOM" id="CLU_001793_0_0_1"/>
<feature type="compositionally biased region" description="Basic and acidic residues" evidence="14">
    <location>
        <begin position="1090"/>
        <end position="1120"/>
    </location>
</feature>
<evidence type="ECO:0000256" key="12">
    <source>
        <dbReference type="PROSITE-ProRule" id="PRU00723"/>
    </source>
</evidence>
<feature type="coiled-coil region" evidence="13">
    <location>
        <begin position="1438"/>
        <end position="1465"/>
    </location>
</feature>
<accession>F9X9Q4</accession>
<feature type="compositionally biased region" description="Basic and acidic residues" evidence="14">
    <location>
        <begin position="419"/>
        <end position="429"/>
    </location>
</feature>
<keyword evidence="3 12" id="KW-0479">Metal-binding</keyword>
<evidence type="ECO:0000259" key="17">
    <source>
        <dbReference type="PROSITE" id="PS50103"/>
    </source>
</evidence>
<feature type="region of interest" description="Disordered" evidence="14">
    <location>
        <begin position="651"/>
        <end position="691"/>
    </location>
</feature>
<feature type="compositionally biased region" description="Basic residues" evidence="14">
    <location>
        <begin position="1137"/>
        <end position="1151"/>
    </location>
</feature>
<feature type="compositionally biased region" description="Low complexity" evidence="14">
    <location>
        <begin position="346"/>
        <end position="357"/>
    </location>
</feature>
<dbReference type="PROSITE" id="PS50089">
    <property type="entry name" value="ZF_RING_2"/>
    <property type="match status" value="1"/>
</dbReference>
<feature type="compositionally biased region" description="Basic and acidic residues" evidence="14">
    <location>
        <begin position="858"/>
        <end position="874"/>
    </location>
</feature>
<gene>
    <name evidence="18" type="primary">MOT2</name>
    <name evidence="18" type="ORF">MYCGRDRAFT_109208</name>
</gene>
<feature type="compositionally biased region" description="Low complexity" evidence="14">
    <location>
        <begin position="264"/>
        <end position="273"/>
    </location>
</feature>
<evidence type="ECO:0000256" key="1">
    <source>
        <dbReference type="ARBA" id="ARBA00004123"/>
    </source>
</evidence>
<evidence type="ECO:0000256" key="7">
    <source>
        <dbReference type="ARBA" id="ARBA00023015"/>
    </source>
</evidence>
<dbReference type="InterPro" id="IPR012677">
    <property type="entry name" value="Nucleotide-bd_a/b_plait_sf"/>
</dbReference>
<dbReference type="SUPFAM" id="SSF54928">
    <property type="entry name" value="RNA-binding domain, RBD"/>
    <property type="match status" value="1"/>
</dbReference>
<evidence type="ECO:0000256" key="8">
    <source>
        <dbReference type="ARBA" id="ARBA00023054"/>
    </source>
</evidence>
<evidence type="ECO:0000256" key="13">
    <source>
        <dbReference type="SAM" id="Coils"/>
    </source>
</evidence>
<dbReference type="Pfam" id="PF14570">
    <property type="entry name" value="zf-RING_4"/>
    <property type="match status" value="1"/>
</dbReference>
<evidence type="ECO:0000256" key="10">
    <source>
        <dbReference type="ARBA" id="ARBA00023242"/>
    </source>
</evidence>
<evidence type="ECO:0000256" key="5">
    <source>
        <dbReference type="ARBA" id="ARBA00022833"/>
    </source>
</evidence>
<dbReference type="InterPro" id="IPR039515">
    <property type="entry name" value="NOT4_mRING-HC-C4C4"/>
</dbReference>
<dbReference type="CDD" id="cd12438">
    <property type="entry name" value="RRM_CNOT4"/>
    <property type="match status" value="1"/>
</dbReference>
<feature type="region of interest" description="Disordered" evidence="14">
    <location>
        <begin position="81"/>
        <end position="107"/>
    </location>
</feature>
<feature type="region of interest" description="Disordered" evidence="14">
    <location>
        <begin position="401"/>
        <end position="504"/>
    </location>
</feature>
<dbReference type="PROSITE" id="PS50103">
    <property type="entry name" value="ZF_C3H1"/>
    <property type="match status" value="1"/>
</dbReference>
<keyword evidence="9" id="KW-0804">Transcription</keyword>
<feature type="compositionally biased region" description="Polar residues" evidence="14">
    <location>
        <begin position="295"/>
        <end position="304"/>
    </location>
</feature>
<keyword evidence="19" id="KW-1185">Reference proteome</keyword>
<feature type="compositionally biased region" description="Basic and acidic residues" evidence="14">
    <location>
        <begin position="824"/>
        <end position="833"/>
    </location>
</feature>
<dbReference type="InterPro" id="IPR035979">
    <property type="entry name" value="RBD_domain_sf"/>
</dbReference>
<keyword evidence="5 12" id="KW-0862">Zinc</keyword>
<sequence>MSRTQQDQFIDDDEEETCPLCVEEFDLADQGFRPCPCGYQICQFCYHNVKTNMNGLCPACRRPYRDEDIHYKLITPEETAAHKARQAQKQKKTQAALQKEKQKAEADNLSRKHLAGMRVVQKNLVYVTGLSPNSQEDQLLQTLRGDQYFGQYGKIIKIVVSKAKDPSHPHSVGVYVTYERKEDAASCIAAVDGSKNGDRTLRAQFGTTKYCSAYLRGETCTNRNCMFLHEPGEANESYSRADLSALNAGSSQQGSGRPPPPQSQQPVASAAQPMMRQLSEDTPQSPALERPALPSTASWATRPSTLGRDESRLMSTPHGSPAPARSTPALAQVEPAQEFEAPSTAPPETKSAETAATTPPPPKRLLVSPLTALIRGFKIEDFTFVWSPVSLSQTDRDIIENYPPLFDPSGGARRRVRRQREEEQRRMEQEAQAFQQPPAIEPEDNPEMSGSLQLGGEPEERATGSQQGAIHPPGQDGGLDQRFQFGGAASSPSASERGLTTQQHQQMLLQTLKPTVQGTYVNGGNQSSAFQSSFPQQTNAPPGHQRNTSRYSFANDTASASASVKPVANPKLMNQQSAMMPQAGGYHFGAQHQQPHGQFYTSNVQGPPPGLKTTGTPPVSGNLTFGQGHGFATGGLQYGAAYQASQSSTFPAPSYTPLGYGDGEKQRKKKGKKRHANASSSSGGGIVDVSVDPSSHLLQHRLHQGSSGIGGAPFVGQGAADETDFPPLASSSRQHASVSGISLEGSRRSTPSMPPGLETSRRSTPTVPPGLSAVPKLTALPDLEGSASRPGSRPSSRASVQRNLSQILPAVPLTPTKGTPSRQGSRDDFDKIIPAETPSKPSRSTTSSDLKIATSADEQEKVVSDRRDQSDDLAVKPAAPVVADVRKVSASPTQGAGLQRVGDASPAKGQNHAPASGTKAEALNASKIDTSKPEPTKKHSLIKLDINAAADKKEKIATPTTATPSEAGSYAKPQRTASLASSPAKLPESPASAIASPAARPAPRTLRLTSTQTVPKADVPPAQPSFTPTLPNVAAHRLPSRRPSVSSMHLPGTPSSEHNPMSDNLSIASTSLSRANSPPPGVSRVGSAPVRDKTKSQQKKDRQKIAKEKEEQDLKAKVEQAGKALAQETEQEAVVSRMKKTKKEKAAKPKTKSVVPTADSTPTASRPASPGPKVVPEVAVKPESPPVAETVVATPTKAPAVQPILQSPNGPSPPATPTLSPAQLIAELKQSAPEIQKCIDSLFRISTSHNQKQQPNVSLKDLASSNMWKPDFKVNLKKEDVEALLKGKVPAIHYGGEDTRVFDRGMVTPSGAHLRALTKELESRFLELEQALREMPEELRFHPSKPQNDTKFPTIDLEDMRRQFENANGRGVSVMEQMVQDGSTMKKGAFLVDEARKYINEFVMPPVTPPPHVGNVTRVQQVAHALQGANSEAGVPSVEIAERQLSESKRMMDEKENALKKAIKKNKRVAGLT</sequence>
<evidence type="ECO:0000313" key="18">
    <source>
        <dbReference type="EMBL" id="EGP88048.1"/>
    </source>
</evidence>
<dbReference type="OrthoDB" id="1923159at2759"/>
<evidence type="ECO:0000313" key="19">
    <source>
        <dbReference type="Proteomes" id="UP000008062"/>
    </source>
</evidence>
<feature type="compositionally biased region" description="Low complexity" evidence="14">
    <location>
        <begin position="785"/>
        <end position="799"/>
    </location>
</feature>
<dbReference type="GeneID" id="13400001"/>
<evidence type="ECO:0000256" key="11">
    <source>
        <dbReference type="PROSITE-ProRule" id="PRU00176"/>
    </source>
</evidence>
<dbReference type="OMA" id="CLITPRG"/>
<feature type="compositionally biased region" description="Polar residues" evidence="14">
    <location>
        <begin position="1043"/>
        <end position="1076"/>
    </location>
</feature>
<feature type="region of interest" description="Disordered" evidence="14">
    <location>
        <begin position="1199"/>
        <end position="1219"/>
    </location>
</feature>
<proteinExistence type="predicted"/>
<dbReference type="CDD" id="cd16618">
    <property type="entry name" value="mRING-HC-C4C4_CNOT4"/>
    <property type="match status" value="1"/>
</dbReference>
<dbReference type="Pfam" id="PF00076">
    <property type="entry name" value="RRM_1"/>
    <property type="match status" value="1"/>
</dbReference>
<dbReference type="SMART" id="SM00360">
    <property type="entry name" value="RRM"/>
    <property type="match status" value="1"/>
</dbReference>
<evidence type="ECO:0000256" key="9">
    <source>
        <dbReference type="ARBA" id="ARBA00023163"/>
    </source>
</evidence>
<organism evidence="18 19">
    <name type="scientific">Zymoseptoria tritici (strain CBS 115943 / IPO323)</name>
    <name type="common">Speckled leaf blotch fungus</name>
    <name type="synonym">Septoria tritici</name>
    <dbReference type="NCBI Taxonomy" id="336722"/>
    <lineage>
        <taxon>Eukaryota</taxon>
        <taxon>Fungi</taxon>
        <taxon>Dikarya</taxon>
        <taxon>Ascomycota</taxon>
        <taxon>Pezizomycotina</taxon>
        <taxon>Dothideomycetes</taxon>
        <taxon>Dothideomycetidae</taxon>
        <taxon>Mycosphaerellales</taxon>
        <taxon>Mycosphaerellaceae</taxon>
        <taxon>Zymoseptoria</taxon>
    </lineage>
</organism>
<feature type="compositionally biased region" description="Polar residues" evidence="14">
    <location>
        <begin position="729"/>
        <end position="740"/>
    </location>
</feature>
<keyword evidence="7" id="KW-0805">Transcription regulation</keyword>
<dbReference type="eggNOG" id="KOG2068">
    <property type="taxonomic scope" value="Eukaryota"/>
</dbReference>
<dbReference type="InterPro" id="IPR000571">
    <property type="entry name" value="Znf_CCCH"/>
</dbReference>
<dbReference type="FunFam" id="3.30.40.10:FF:000006">
    <property type="entry name" value="CCR4-NOT transcription complex subunit 4"/>
    <property type="match status" value="1"/>
</dbReference>
<keyword evidence="8 13" id="KW-0175">Coiled coil</keyword>
<dbReference type="Proteomes" id="UP000008062">
    <property type="component" value="Chromosome 4"/>
</dbReference>
<dbReference type="InterPro" id="IPR013083">
    <property type="entry name" value="Znf_RING/FYVE/PHD"/>
</dbReference>
<dbReference type="RefSeq" id="XP_003853072.1">
    <property type="nucleotide sequence ID" value="XM_003853024.1"/>
</dbReference>
<dbReference type="KEGG" id="ztr:MYCGRDRAFT_109208"/>
<dbReference type="InterPro" id="IPR000504">
    <property type="entry name" value="RRM_dom"/>
</dbReference>
<dbReference type="GO" id="GO:0061630">
    <property type="term" value="F:ubiquitin protein ligase activity"/>
    <property type="evidence" value="ECO:0007669"/>
    <property type="project" value="UniProtKB-ARBA"/>
</dbReference>
<dbReference type="GO" id="GO:0010557">
    <property type="term" value="P:positive regulation of macromolecule biosynthetic process"/>
    <property type="evidence" value="ECO:0007669"/>
    <property type="project" value="UniProtKB-ARBA"/>
</dbReference>
<feature type="region of interest" description="Disordered" evidence="14">
    <location>
        <begin position="597"/>
        <end position="616"/>
    </location>
</feature>
<dbReference type="GO" id="GO:0030015">
    <property type="term" value="C:CCR4-NOT core complex"/>
    <property type="evidence" value="ECO:0007669"/>
    <property type="project" value="UniProtKB-ARBA"/>
</dbReference>
<feature type="compositionally biased region" description="Basic and acidic residues" evidence="14">
    <location>
        <begin position="98"/>
        <end position="107"/>
    </location>
</feature>
<comment type="subcellular location">
    <subcellularLocation>
        <location evidence="1">Nucleus</location>
    </subcellularLocation>
</comment>
<dbReference type="InterPro" id="IPR039780">
    <property type="entry name" value="Mot2"/>
</dbReference>
<dbReference type="GO" id="GO:0051254">
    <property type="term" value="P:positive regulation of RNA metabolic process"/>
    <property type="evidence" value="ECO:0007669"/>
    <property type="project" value="UniProtKB-ARBA"/>
</dbReference>
<dbReference type="PANTHER" id="PTHR12603:SF0">
    <property type="entry name" value="CCR4-NOT TRANSCRIPTION COMPLEX SUBUNIT 4"/>
    <property type="match status" value="1"/>
</dbReference>
<evidence type="ECO:0000256" key="14">
    <source>
        <dbReference type="SAM" id="MobiDB-lite"/>
    </source>
</evidence>
<name>F9X9Q4_ZYMTI</name>
<dbReference type="SUPFAM" id="SSF57850">
    <property type="entry name" value="RING/U-box"/>
    <property type="match status" value="1"/>
</dbReference>
<evidence type="ECO:0000259" key="16">
    <source>
        <dbReference type="PROSITE" id="PS50102"/>
    </source>
</evidence>
<dbReference type="PROSITE" id="PS50102">
    <property type="entry name" value="RRM"/>
    <property type="match status" value="1"/>
</dbReference>
<evidence type="ECO:0000259" key="15">
    <source>
        <dbReference type="PROSITE" id="PS50089"/>
    </source>
</evidence>
<evidence type="ECO:0000256" key="6">
    <source>
        <dbReference type="ARBA" id="ARBA00022884"/>
    </source>
</evidence>
<dbReference type="FunFam" id="3.30.70.330:FF:000257">
    <property type="entry name" value="CCR4-NOT core complex subunit Not4"/>
    <property type="match status" value="1"/>
</dbReference>
<dbReference type="InterPro" id="IPR034261">
    <property type="entry name" value="CNOT4_RRM"/>
</dbReference>
<dbReference type="GO" id="GO:0005634">
    <property type="term" value="C:nucleus"/>
    <property type="evidence" value="ECO:0007669"/>
    <property type="project" value="UniProtKB-SubCell"/>
</dbReference>
<feature type="region of interest" description="Disordered" evidence="14">
    <location>
        <begin position="703"/>
        <end position="1179"/>
    </location>
</feature>
<feature type="domain" description="C3H1-type" evidence="17">
    <location>
        <begin position="205"/>
        <end position="232"/>
    </location>
</feature>
<evidence type="ECO:0000256" key="3">
    <source>
        <dbReference type="ARBA" id="ARBA00022723"/>
    </source>
</evidence>
<feature type="compositionally biased region" description="Basic residues" evidence="14">
    <location>
        <begin position="82"/>
        <end position="92"/>
    </location>
</feature>
<dbReference type="Gene3D" id="3.30.70.330">
    <property type="match status" value="1"/>
</dbReference>
<keyword evidence="10" id="KW-0539">Nucleus</keyword>
<feature type="region of interest" description="Disordered" evidence="14">
    <location>
        <begin position="246"/>
        <end position="365"/>
    </location>
</feature>